<evidence type="ECO:0000259" key="3">
    <source>
        <dbReference type="PROSITE" id="PS50983"/>
    </source>
</evidence>
<evidence type="ECO:0000256" key="2">
    <source>
        <dbReference type="SAM" id="SignalP"/>
    </source>
</evidence>
<dbReference type="SUPFAM" id="SSF53807">
    <property type="entry name" value="Helical backbone' metal receptor"/>
    <property type="match status" value="1"/>
</dbReference>
<evidence type="ECO:0000313" key="5">
    <source>
        <dbReference type="Proteomes" id="UP000549695"/>
    </source>
</evidence>
<keyword evidence="5" id="KW-1185">Reference proteome</keyword>
<dbReference type="Gene3D" id="3.40.50.1980">
    <property type="entry name" value="Nitrogenase molybdenum iron protein domain"/>
    <property type="match status" value="2"/>
</dbReference>
<organism evidence="4 5">
    <name type="scientific">Pseudonocardia alni</name>
    <name type="common">Amycolata alni</name>
    <dbReference type="NCBI Taxonomy" id="33907"/>
    <lineage>
        <taxon>Bacteria</taxon>
        <taxon>Bacillati</taxon>
        <taxon>Actinomycetota</taxon>
        <taxon>Actinomycetes</taxon>
        <taxon>Pseudonocardiales</taxon>
        <taxon>Pseudonocardiaceae</taxon>
        <taxon>Pseudonocardia</taxon>
    </lineage>
</organism>
<dbReference type="PANTHER" id="PTHR30535">
    <property type="entry name" value="VITAMIN B12-BINDING PROTEIN"/>
    <property type="match status" value="1"/>
</dbReference>
<dbReference type="PROSITE" id="PS51257">
    <property type="entry name" value="PROKAR_LIPOPROTEIN"/>
    <property type="match status" value="1"/>
</dbReference>
<reference evidence="4 5" key="1">
    <citation type="submission" date="2020-07" db="EMBL/GenBank/DDBJ databases">
        <title>Sequencing the genomes of 1000 actinobacteria strains.</title>
        <authorList>
            <person name="Klenk H.-P."/>
        </authorList>
    </citation>
    <scope>NUCLEOTIDE SEQUENCE [LARGE SCALE GENOMIC DNA]</scope>
    <source>
        <strain evidence="4 5">DSM 44749</strain>
    </source>
</reference>
<dbReference type="PROSITE" id="PS50983">
    <property type="entry name" value="FE_B12_PBP"/>
    <property type="match status" value="1"/>
</dbReference>
<dbReference type="Pfam" id="PF01497">
    <property type="entry name" value="Peripla_BP_2"/>
    <property type="match status" value="1"/>
</dbReference>
<feature type="chain" id="PRO_5032786339" evidence="2">
    <location>
        <begin position="29"/>
        <end position="348"/>
    </location>
</feature>
<dbReference type="InterPro" id="IPR050902">
    <property type="entry name" value="ABC_Transporter_SBP"/>
</dbReference>
<feature type="domain" description="Fe/B12 periplasmic-binding" evidence="3">
    <location>
        <begin position="59"/>
        <end position="345"/>
    </location>
</feature>
<sequence>MIGNPRRWAPLLAGLVLLAGCGAGDPVAAPAGHGDHGTGPAADAVVNCGVDVPVQRPERVVAMFQNGIEAVLALGAGDRLVGAAYLDNPLPAQLDPDFRPQDYWPEEYPSREEVLRVDPDLVVSGFTGAFTREGLGTRAELGATGTETFLFSAYCPTADGGDQQSIGDNDVSFAGVERDLTDLGRLLGAEDRAAQVVAGMRGTLADVAARLDGVTDRPRVAMLNSPGSTGELRVFGTGDVATTIIEAAGGRQAFDTLAGRQRTVSLEGVVAASPDVIVIPACCGREVGPEGAEPLAQRLRNDPALATVPAVRGGRVFTTTFAEISPGIRNADAVATLARRLHPDRFGG</sequence>
<evidence type="ECO:0000313" key="4">
    <source>
        <dbReference type="EMBL" id="NYG00527.1"/>
    </source>
</evidence>
<feature type="signal peptide" evidence="2">
    <location>
        <begin position="1"/>
        <end position="28"/>
    </location>
</feature>
<comment type="caution">
    <text evidence="4">The sequence shown here is derived from an EMBL/GenBank/DDBJ whole genome shotgun (WGS) entry which is preliminary data.</text>
</comment>
<dbReference type="AlphaFoldDB" id="A0A852VVR7"/>
<proteinExistence type="inferred from homology"/>
<accession>A0A852VVR7</accession>
<dbReference type="GeneID" id="98050631"/>
<protein>
    <submittedName>
        <fullName evidence="4">Iron complex transport system substrate-binding protein</fullName>
    </submittedName>
</protein>
<dbReference type="RefSeq" id="WP_312888303.1">
    <property type="nucleotide sequence ID" value="NZ_BAAAJZ010000005.1"/>
</dbReference>
<dbReference type="PANTHER" id="PTHR30535:SF7">
    <property type="entry name" value="IRON(III) DICITRATE-BINDING PROTEIN"/>
    <property type="match status" value="1"/>
</dbReference>
<keyword evidence="2" id="KW-0732">Signal</keyword>
<dbReference type="EMBL" id="JACCCZ010000001">
    <property type="protein sequence ID" value="NYG00527.1"/>
    <property type="molecule type" value="Genomic_DNA"/>
</dbReference>
<comment type="similarity">
    <text evidence="1">Belongs to the bacterial solute-binding protein 8 family.</text>
</comment>
<evidence type="ECO:0000256" key="1">
    <source>
        <dbReference type="ARBA" id="ARBA00008814"/>
    </source>
</evidence>
<dbReference type="InterPro" id="IPR002491">
    <property type="entry name" value="ABC_transptr_periplasmic_BD"/>
</dbReference>
<gene>
    <name evidence="4" type="ORF">HDA37_000812</name>
</gene>
<name>A0A852VVR7_PSEA5</name>
<dbReference type="Proteomes" id="UP000549695">
    <property type="component" value="Unassembled WGS sequence"/>
</dbReference>